<dbReference type="Proteomes" id="UP000477010">
    <property type="component" value="Unassembled WGS sequence"/>
</dbReference>
<sequence length="58" mass="6758">MKRYKVYVYNTVDKFLDCYEVLAEDPVDARNVAVQRLIDETGHGLDVYEVTDVCEIKD</sequence>
<gene>
    <name evidence="1" type="ORF">GKD85_01780</name>
</gene>
<reference evidence="1 2" key="1">
    <citation type="journal article" date="2019" name="Nat. Med.">
        <title>A library of human gut bacterial isolates paired with longitudinal multiomics data enables mechanistic microbiome research.</title>
        <authorList>
            <person name="Poyet M."/>
            <person name="Groussin M."/>
            <person name="Gibbons S.M."/>
            <person name="Avila-Pacheco J."/>
            <person name="Jiang X."/>
            <person name="Kearney S.M."/>
            <person name="Perrotta A.R."/>
            <person name="Berdy B."/>
            <person name="Zhao S."/>
            <person name="Lieberman T.D."/>
            <person name="Swanson P.K."/>
            <person name="Smith M."/>
            <person name="Roesemann S."/>
            <person name="Alexander J.E."/>
            <person name="Rich S.A."/>
            <person name="Livny J."/>
            <person name="Vlamakis H."/>
            <person name="Clish C."/>
            <person name="Bullock K."/>
            <person name="Deik A."/>
            <person name="Scott J."/>
            <person name="Pierce K.A."/>
            <person name="Xavier R.J."/>
            <person name="Alm E.J."/>
        </authorList>
    </citation>
    <scope>NUCLEOTIDE SEQUENCE [LARGE SCALE GENOMIC DNA]</scope>
    <source>
        <strain evidence="1 2">BIOML-B9</strain>
    </source>
</reference>
<name>A0A6L5TDB0_9FIRM</name>
<proteinExistence type="predicted"/>
<evidence type="ECO:0000313" key="1">
    <source>
        <dbReference type="EMBL" id="MSC79566.1"/>
    </source>
</evidence>
<dbReference type="EMBL" id="WKQE01000001">
    <property type="protein sequence ID" value="MSC79566.1"/>
    <property type="molecule type" value="Genomic_DNA"/>
</dbReference>
<evidence type="ECO:0000313" key="2">
    <source>
        <dbReference type="Proteomes" id="UP000477010"/>
    </source>
</evidence>
<dbReference type="AlphaFoldDB" id="A0A6L5TDB0"/>
<protein>
    <submittedName>
        <fullName evidence="1">Uncharacterized protein</fullName>
    </submittedName>
</protein>
<organism evidence="1 2">
    <name type="scientific">Faecalibacterium prausnitzii</name>
    <dbReference type="NCBI Taxonomy" id="853"/>
    <lineage>
        <taxon>Bacteria</taxon>
        <taxon>Bacillati</taxon>
        <taxon>Bacillota</taxon>
        <taxon>Clostridia</taxon>
        <taxon>Eubacteriales</taxon>
        <taxon>Oscillospiraceae</taxon>
        <taxon>Faecalibacterium</taxon>
    </lineage>
</organism>
<comment type="caution">
    <text evidence="1">The sequence shown here is derived from an EMBL/GenBank/DDBJ whole genome shotgun (WGS) entry which is preliminary data.</text>
</comment>
<dbReference type="RefSeq" id="WP_154251585.1">
    <property type="nucleotide sequence ID" value="NZ_WKPZ01000001.1"/>
</dbReference>
<accession>A0A6L5TDB0</accession>